<reference evidence="1" key="1">
    <citation type="submission" date="2020-02" db="EMBL/GenBank/DDBJ databases">
        <authorList>
            <person name="Meier V. D."/>
        </authorList>
    </citation>
    <scope>NUCLEOTIDE SEQUENCE</scope>
    <source>
        <strain evidence="1">AVDCRST_MAG68</strain>
    </source>
</reference>
<name>A0A6J4K879_9BACT</name>
<dbReference type="SUPFAM" id="SSF53756">
    <property type="entry name" value="UDP-Glycosyltransferase/glycogen phosphorylase"/>
    <property type="match status" value="1"/>
</dbReference>
<sequence>MQEDAGAAWMRHMRRGDFEAAWAVSDEVLRAHQGVSCTHLPRHEQWVWDGTPVQGKRVLVRCYHGLGDTLQFIRFAPRLRATAQEVIVWAQPELIPLLRTTAGIDRLVPLHDGAPEAEFDVDVEVMELAHVFRATPRTLPPVPYLHADPAPLRRDGRLAVGLVWQAGGWDERRSIPPHLLAPLAEVPGVAWHVLQRGAGLAERPEWLATVSGSDDVREAARVMRALDLVVTVDSMPAHLAGALGVPVWTLLHSQPDWRWMEHRGDSPWYDTMRLFRQDRPGAWSPVLARVAQALAERVQGTRRPARAAAR</sequence>
<dbReference type="GO" id="GO:0016757">
    <property type="term" value="F:glycosyltransferase activity"/>
    <property type="evidence" value="ECO:0007669"/>
    <property type="project" value="InterPro"/>
</dbReference>
<dbReference type="AlphaFoldDB" id="A0A6J4K879"/>
<proteinExistence type="predicted"/>
<accession>A0A6J4K879</accession>
<protein>
    <submittedName>
        <fullName evidence="1">FOG: TPR repeat</fullName>
    </submittedName>
</protein>
<dbReference type="Gene3D" id="3.40.50.2000">
    <property type="entry name" value="Glycogen Phosphorylase B"/>
    <property type="match status" value="1"/>
</dbReference>
<gene>
    <name evidence="1" type="ORF">AVDCRST_MAG68-178</name>
</gene>
<dbReference type="InterPro" id="IPR002201">
    <property type="entry name" value="Glyco_trans_9"/>
</dbReference>
<organism evidence="1">
    <name type="scientific">uncultured Gemmatimonadota bacterium</name>
    <dbReference type="NCBI Taxonomy" id="203437"/>
    <lineage>
        <taxon>Bacteria</taxon>
        <taxon>Pseudomonadati</taxon>
        <taxon>Gemmatimonadota</taxon>
        <taxon>environmental samples</taxon>
    </lineage>
</organism>
<dbReference type="Pfam" id="PF01075">
    <property type="entry name" value="Glyco_transf_9"/>
    <property type="match status" value="1"/>
</dbReference>
<dbReference type="EMBL" id="CADCTW010000015">
    <property type="protein sequence ID" value="CAA9298074.1"/>
    <property type="molecule type" value="Genomic_DNA"/>
</dbReference>
<evidence type="ECO:0000313" key="1">
    <source>
        <dbReference type="EMBL" id="CAA9298074.1"/>
    </source>
</evidence>